<dbReference type="PROSITE" id="PS00868">
    <property type="entry name" value="CYS_MET_METAB_PP"/>
    <property type="match status" value="1"/>
</dbReference>
<reference evidence="3" key="1">
    <citation type="submission" date="2018-06" db="EMBL/GenBank/DDBJ databases">
        <authorList>
            <person name="Zhirakovskaya E."/>
        </authorList>
    </citation>
    <scope>NUCLEOTIDE SEQUENCE</scope>
</reference>
<proteinExistence type="predicted"/>
<dbReference type="PANTHER" id="PTHR11808">
    <property type="entry name" value="TRANS-SULFURATION ENZYME FAMILY MEMBER"/>
    <property type="match status" value="1"/>
</dbReference>
<dbReference type="InterPro" id="IPR000277">
    <property type="entry name" value="Cys/Met-Metab_PyrdxlP-dep_enz"/>
</dbReference>
<organism evidence="3">
    <name type="scientific">hydrothermal vent metagenome</name>
    <dbReference type="NCBI Taxonomy" id="652676"/>
    <lineage>
        <taxon>unclassified sequences</taxon>
        <taxon>metagenomes</taxon>
        <taxon>ecological metagenomes</taxon>
    </lineage>
</organism>
<comment type="cofactor">
    <cofactor evidence="1">
        <name>pyridoxal 5'-phosphate</name>
        <dbReference type="ChEBI" id="CHEBI:597326"/>
    </cofactor>
</comment>
<evidence type="ECO:0000313" key="3">
    <source>
        <dbReference type="EMBL" id="VAV97438.1"/>
    </source>
</evidence>
<keyword evidence="3" id="KW-0456">Lyase</keyword>
<dbReference type="EC" id="4.4.1.1" evidence="3"/>
<keyword evidence="2" id="KW-0663">Pyridoxal phosphate</keyword>
<dbReference type="GO" id="GO:0030170">
    <property type="term" value="F:pyridoxal phosphate binding"/>
    <property type="evidence" value="ECO:0007669"/>
    <property type="project" value="InterPro"/>
</dbReference>
<dbReference type="InterPro" id="IPR015421">
    <property type="entry name" value="PyrdxlP-dep_Trfase_major"/>
</dbReference>
<dbReference type="InterPro" id="IPR054542">
    <property type="entry name" value="Cys_met_metab_PP"/>
</dbReference>
<dbReference type="AlphaFoldDB" id="A0A3B0SAA3"/>
<dbReference type="Gene3D" id="3.40.640.10">
    <property type="entry name" value="Type I PLP-dependent aspartate aminotransferase-like (Major domain)"/>
    <property type="match status" value="1"/>
</dbReference>
<dbReference type="InterPro" id="IPR015422">
    <property type="entry name" value="PyrdxlP-dep_Trfase_small"/>
</dbReference>
<gene>
    <name evidence="3" type="ORF">MNBD_ALPHA08-1873</name>
</gene>
<sequence length="285" mass="31024">MVAPQLMYHGGLTWLRRICKKRKIDLTLFDPGKPETLKQAVEVGRTKIVWIETPTNPTWEITDIAAAARIAHDAGAILGVDCTCASPVTTQALSLGADIVFHSATKYLNGHSDVTAGVLITRQKTDMWEDIMEVRKYSGTILAPFEAWLLIRGLRTLFIRYEAAAASAMKFASHFEGHPKLQTVMYPGLTSHPQHDIAKAQMTGGFGGMLSVLIDGDFETTKKVTSALNLFLPATSLGGVESLVEHRILAEGPDSTVAPNLIRFSIGIEDVDDLIADLEQALVVV</sequence>
<dbReference type="EMBL" id="UOEC01000146">
    <property type="protein sequence ID" value="VAV97438.1"/>
    <property type="molecule type" value="Genomic_DNA"/>
</dbReference>
<dbReference type="GO" id="GO:0016846">
    <property type="term" value="F:carbon-sulfur lyase activity"/>
    <property type="evidence" value="ECO:0007669"/>
    <property type="project" value="TreeGrafter"/>
</dbReference>
<dbReference type="Gene3D" id="3.90.1150.10">
    <property type="entry name" value="Aspartate Aminotransferase, domain 1"/>
    <property type="match status" value="1"/>
</dbReference>
<evidence type="ECO:0000256" key="2">
    <source>
        <dbReference type="ARBA" id="ARBA00022898"/>
    </source>
</evidence>
<dbReference type="PANTHER" id="PTHR11808:SF35">
    <property type="entry name" value="CYSTATHIONINE GAMMA-SYNTHASE (AFU_ORTHOLOGUE AFUA_7G01590)"/>
    <property type="match status" value="1"/>
</dbReference>
<evidence type="ECO:0000256" key="1">
    <source>
        <dbReference type="ARBA" id="ARBA00001933"/>
    </source>
</evidence>
<name>A0A3B0SAA3_9ZZZZ</name>
<dbReference type="Pfam" id="PF01053">
    <property type="entry name" value="Cys_Met_Meta_PP"/>
    <property type="match status" value="1"/>
</dbReference>
<dbReference type="InterPro" id="IPR015424">
    <property type="entry name" value="PyrdxlP-dep_Trfase"/>
</dbReference>
<protein>
    <submittedName>
        <fullName evidence="3">Cystathionine gamma-lyase</fullName>
        <ecNumber evidence="3">4.4.1.1</ecNumber>
    </submittedName>
</protein>
<dbReference type="GO" id="GO:0019346">
    <property type="term" value="P:transsulfuration"/>
    <property type="evidence" value="ECO:0007669"/>
    <property type="project" value="InterPro"/>
</dbReference>
<accession>A0A3B0SAA3</accession>
<dbReference type="SUPFAM" id="SSF53383">
    <property type="entry name" value="PLP-dependent transferases"/>
    <property type="match status" value="1"/>
</dbReference>
<dbReference type="GO" id="GO:0005737">
    <property type="term" value="C:cytoplasm"/>
    <property type="evidence" value="ECO:0007669"/>
    <property type="project" value="TreeGrafter"/>
</dbReference>